<dbReference type="InterPro" id="IPR000515">
    <property type="entry name" value="MetI-like"/>
</dbReference>
<dbReference type="SUPFAM" id="SSF161098">
    <property type="entry name" value="MetI-like"/>
    <property type="match status" value="1"/>
</dbReference>
<evidence type="ECO:0000256" key="6">
    <source>
        <dbReference type="ARBA" id="ARBA00023136"/>
    </source>
</evidence>
<dbReference type="Proteomes" id="UP000095003">
    <property type="component" value="Unassembled WGS sequence"/>
</dbReference>
<feature type="domain" description="ABC transmembrane type-1" evidence="8">
    <location>
        <begin position="71"/>
        <end position="263"/>
    </location>
</feature>
<evidence type="ECO:0000256" key="1">
    <source>
        <dbReference type="ARBA" id="ARBA00004651"/>
    </source>
</evidence>
<dbReference type="Pfam" id="PF00528">
    <property type="entry name" value="BPD_transp_1"/>
    <property type="match status" value="1"/>
</dbReference>
<dbReference type="PROSITE" id="PS50928">
    <property type="entry name" value="ABC_TM1"/>
    <property type="match status" value="1"/>
</dbReference>
<dbReference type="RefSeq" id="WP_207648272.1">
    <property type="nucleotide sequence ID" value="NZ_DBFYTC010000138.1"/>
</dbReference>
<evidence type="ECO:0000256" key="5">
    <source>
        <dbReference type="ARBA" id="ARBA00022989"/>
    </source>
</evidence>
<keyword evidence="2 7" id="KW-0813">Transport</keyword>
<proteinExistence type="inferred from homology"/>
<feature type="transmembrane region" description="Helical" evidence="7">
    <location>
        <begin position="70"/>
        <end position="93"/>
    </location>
</feature>
<dbReference type="PANTHER" id="PTHR43744:SF6">
    <property type="entry name" value="ABC TRANSPORTER PERMEASE PROTEIN YESQ-RELATED"/>
    <property type="match status" value="1"/>
</dbReference>
<protein>
    <submittedName>
        <fullName evidence="9">L-arabinose transport system permease protein AraQ</fullName>
    </submittedName>
</protein>
<feature type="transmembrane region" description="Helical" evidence="7">
    <location>
        <begin position="189"/>
        <end position="208"/>
    </location>
</feature>
<comment type="subcellular location">
    <subcellularLocation>
        <location evidence="1 7">Cell membrane</location>
        <topology evidence="1 7">Multi-pass membrane protein</topology>
    </subcellularLocation>
</comment>
<name>A0A1E3AX42_9FIRM</name>
<comment type="caution">
    <text evidence="9">The sequence shown here is derived from an EMBL/GenBank/DDBJ whole genome shotgun (WGS) entry which is preliminary data.</text>
</comment>
<accession>A0A1E3AX42</accession>
<feature type="transmembrane region" description="Helical" evidence="7">
    <location>
        <begin position="105"/>
        <end position="124"/>
    </location>
</feature>
<keyword evidence="3" id="KW-1003">Cell membrane</keyword>
<keyword evidence="5 7" id="KW-1133">Transmembrane helix</keyword>
<evidence type="ECO:0000256" key="4">
    <source>
        <dbReference type="ARBA" id="ARBA00022692"/>
    </source>
</evidence>
<feature type="transmembrane region" description="Helical" evidence="7">
    <location>
        <begin position="7"/>
        <end position="29"/>
    </location>
</feature>
<evidence type="ECO:0000259" key="8">
    <source>
        <dbReference type="PROSITE" id="PS50928"/>
    </source>
</evidence>
<reference evidence="9 10" key="1">
    <citation type="submission" date="2016-07" db="EMBL/GenBank/DDBJ databases">
        <title>Characterization of isolates of Eisenbergiella tayi derived from blood cultures, using whole genome sequencing.</title>
        <authorList>
            <person name="Burdz T."/>
            <person name="Wiebe D."/>
            <person name="Huynh C."/>
            <person name="Bernard K."/>
        </authorList>
    </citation>
    <scope>NUCLEOTIDE SEQUENCE [LARGE SCALE GENOMIC DNA]</scope>
    <source>
        <strain evidence="9 10">NML 120489</strain>
    </source>
</reference>
<evidence type="ECO:0000313" key="10">
    <source>
        <dbReference type="Proteomes" id="UP000095003"/>
    </source>
</evidence>
<comment type="similarity">
    <text evidence="7">Belongs to the binding-protein-dependent transport system permease family.</text>
</comment>
<dbReference type="Gene3D" id="1.10.3720.10">
    <property type="entry name" value="MetI-like"/>
    <property type="match status" value="1"/>
</dbReference>
<dbReference type="EMBL" id="MCGI01000001">
    <property type="protein sequence ID" value="ODM13283.1"/>
    <property type="molecule type" value="Genomic_DNA"/>
</dbReference>
<dbReference type="InterPro" id="IPR035906">
    <property type="entry name" value="MetI-like_sf"/>
</dbReference>
<dbReference type="AlphaFoldDB" id="A0A1E3AX42"/>
<feature type="transmembrane region" description="Helical" evidence="7">
    <location>
        <begin position="136"/>
        <end position="157"/>
    </location>
</feature>
<gene>
    <name evidence="9" type="primary">araQ_28</name>
    <name evidence="9" type="ORF">BEH84_00998</name>
</gene>
<dbReference type="PATRIC" id="fig|1432052.3.peg.1103"/>
<dbReference type="PANTHER" id="PTHR43744">
    <property type="entry name" value="ABC TRANSPORTER PERMEASE PROTEIN MG189-RELATED-RELATED"/>
    <property type="match status" value="1"/>
</dbReference>
<keyword evidence="4 7" id="KW-0812">Transmembrane</keyword>
<dbReference type="GO" id="GO:0055085">
    <property type="term" value="P:transmembrane transport"/>
    <property type="evidence" value="ECO:0007669"/>
    <property type="project" value="InterPro"/>
</dbReference>
<dbReference type="CDD" id="cd06261">
    <property type="entry name" value="TM_PBP2"/>
    <property type="match status" value="1"/>
</dbReference>
<keyword evidence="6 7" id="KW-0472">Membrane</keyword>
<feature type="transmembrane region" description="Helical" evidence="7">
    <location>
        <begin position="242"/>
        <end position="263"/>
    </location>
</feature>
<evidence type="ECO:0000256" key="7">
    <source>
        <dbReference type="RuleBase" id="RU363032"/>
    </source>
</evidence>
<sequence length="278" mass="31805">MKRKIGTVLYHTLIILFAVLMLYPLLWMISASFKDTLEIFQGTDFFPKSFRLDNYMQGWQGLSGVTFTRFYINSFIIVIAAMVGNLTSCLMAANAFAKIRFPLKGLWFALMMGTLMLPMHVKLIPQYIMYNKLGWINTYLPLIIPKFLATEGFFVFLMTQYMRGLPKEIDEAAICDGCGQWQRFIRITVPLSVPAIVTTMIFTFIWTWNDFFSQMLYITGIDKFTVALALRQFVDATGNSSWGALFAMSTLSLLPLFFMFVFFQNYLVDGITAGSIKG</sequence>
<organism evidence="9 10">
    <name type="scientific">Eisenbergiella tayi</name>
    <dbReference type="NCBI Taxonomy" id="1432052"/>
    <lineage>
        <taxon>Bacteria</taxon>
        <taxon>Bacillati</taxon>
        <taxon>Bacillota</taxon>
        <taxon>Clostridia</taxon>
        <taxon>Lachnospirales</taxon>
        <taxon>Lachnospiraceae</taxon>
        <taxon>Eisenbergiella</taxon>
    </lineage>
</organism>
<evidence type="ECO:0000256" key="2">
    <source>
        <dbReference type="ARBA" id="ARBA00022448"/>
    </source>
</evidence>
<dbReference type="GeneID" id="93299505"/>
<dbReference type="GO" id="GO:0005886">
    <property type="term" value="C:plasma membrane"/>
    <property type="evidence" value="ECO:0007669"/>
    <property type="project" value="UniProtKB-SubCell"/>
</dbReference>
<evidence type="ECO:0000256" key="3">
    <source>
        <dbReference type="ARBA" id="ARBA00022475"/>
    </source>
</evidence>
<evidence type="ECO:0000313" key="9">
    <source>
        <dbReference type="EMBL" id="ODM13283.1"/>
    </source>
</evidence>